<proteinExistence type="predicted"/>
<feature type="region of interest" description="Disordered" evidence="1">
    <location>
        <begin position="65"/>
        <end position="90"/>
    </location>
</feature>
<gene>
    <name evidence="2" type="ORF">PC113_g6031</name>
</gene>
<evidence type="ECO:0000256" key="1">
    <source>
        <dbReference type="SAM" id="MobiDB-lite"/>
    </source>
</evidence>
<protein>
    <submittedName>
        <fullName evidence="2">Uncharacterized protein</fullName>
    </submittedName>
</protein>
<comment type="caution">
    <text evidence="2">The sequence shown here is derived from an EMBL/GenBank/DDBJ whole genome shotgun (WGS) entry which is preliminary data.</text>
</comment>
<name>A0A8T0ZKI2_9STRA</name>
<dbReference type="EMBL" id="RCMG01000120">
    <property type="protein sequence ID" value="KAG2862744.1"/>
    <property type="molecule type" value="Genomic_DNA"/>
</dbReference>
<sequence>MEKSRWRIERVVLVITVNVNAHTSDAMESPWPIVRSSTPRAPIEQITPVHRGFLGASPMIRALAKPDRCRSRSRWTGDPPDKSRLSGESASPKICAERRAQFPVCLKGALKVAAIGRCDVPCSMHEAMTSGMV</sequence>
<evidence type="ECO:0000313" key="2">
    <source>
        <dbReference type="EMBL" id="KAG2862744.1"/>
    </source>
</evidence>
<accession>A0A8T0ZKI2</accession>
<evidence type="ECO:0000313" key="3">
    <source>
        <dbReference type="Proteomes" id="UP000735874"/>
    </source>
</evidence>
<reference evidence="2" key="1">
    <citation type="submission" date="2018-10" db="EMBL/GenBank/DDBJ databases">
        <title>Effector identification in a new, highly contiguous assembly of the strawberry crown rot pathogen Phytophthora cactorum.</title>
        <authorList>
            <person name="Armitage A.D."/>
            <person name="Nellist C.F."/>
            <person name="Bates H."/>
            <person name="Vickerstaff R.J."/>
            <person name="Harrison R.J."/>
        </authorList>
    </citation>
    <scope>NUCLEOTIDE SEQUENCE</scope>
    <source>
        <strain evidence="2">15-7</strain>
    </source>
</reference>
<dbReference type="Proteomes" id="UP000735874">
    <property type="component" value="Unassembled WGS sequence"/>
</dbReference>
<dbReference type="AlphaFoldDB" id="A0A8T0ZKI2"/>
<organism evidence="2 3">
    <name type="scientific">Phytophthora cactorum</name>
    <dbReference type="NCBI Taxonomy" id="29920"/>
    <lineage>
        <taxon>Eukaryota</taxon>
        <taxon>Sar</taxon>
        <taxon>Stramenopiles</taxon>
        <taxon>Oomycota</taxon>
        <taxon>Peronosporomycetes</taxon>
        <taxon>Peronosporales</taxon>
        <taxon>Peronosporaceae</taxon>
        <taxon>Phytophthora</taxon>
    </lineage>
</organism>